<dbReference type="EMBL" id="CP000830">
    <property type="protein sequence ID" value="ABV92403.1"/>
    <property type="molecule type" value="Genomic_DNA"/>
</dbReference>
<dbReference type="Pfam" id="PF00528">
    <property type="entry name" value="BPD_transp_1"/>
    <property type="match status" value="1"/>
</dbReference>
<evidence type="ECO:0000313" key="7">
    <source>
        <dbReference type="EMBL" id="ABV92403.1"/>
    </source>
</evidence>
<dbReference type="Proteomes" id="UP000006833">
    <property type="component" value="Chromosome"/>
</dbReference>
<accession>A8LQB7</accession>
<evidence type="ECO:0000256" key="2">
    <source>
        <dbReference type="ARBA" id="ARBA00022692"/>
    </source>
</evidence>
<dbReference type="eggNOG" id="COG4239">
    <property type="taxonomic scope" value="Bacteria"/>
</dbReference>
<keyword evidence="4 5" id="KW-0472">Membrane</keyword>
<dbReference type="PANTHER" id="PTHR30325">
    <property type="entry name" value="MEMBRANE COMPONENT OF ABC TRANSPORTER"/>
    <property type="match status" value="1"/>
</dbReference>
<dbReference type="KEGG" id="dsh:Dshi_0657"/>
<dbReference type="OrthoDB" id="9766870at2"/>
<feature type="domain" description="ABC transmembrane type-1" evidence="6">
    <location>
        <begin position="190"/>
        <end position="382"/>
    </location>
</feature>
<keyword evidence="2 5" id="KW-0812">Transmembrane</keyword>
<evidence type="ECO:0000256" key="4">
    <source>
        <dbReference type="ARBA" id="ARBA00023136"/>
    </source>
</evidence>
<dbReference type="GO" id="GO:0005886">
    <property type="term" value="C:plasma membrane"/>
    <property type="evidence" value="ECO:0007669"/>
    <property type="project" value="UniProtKB-SubCell"/>
</dbReference>
<feature type="transmembrane region" description="Helical" evidence="5">
    <location>
        <begin position="194"/>
        <end position="218"/>
    </location>
</feature>
<evidence type="ECO:0000256" key="5">
    <source>
        <dbReference type="RuleBase" id="RU363032"/>
    </source>
</evidence>
<dbReference type="AlphaFoldDB" id="A8LQB7"/>
<feature type="transmembrane region" description="Helical" evidence="5">
    <location>
        <begin position="356"/>
        <end position="378"/>
    </location>
</feature>
<dbReference type="HOGENOM" id="CLU_028518_4_1_5"/>
<dbReference type="SUPFAM" id="SSF161098">
    <property type="entry name" value="MetI-like"/>
    <property type="match status" value="1"/>
</dbReference>
<comment type="similarity">
    <text evidence="5">Belongs to the binding-protein-dependent transport system permease family.</text>
</comment>
<gene>
    <name evidence="7" type="primary">oppBC2</name>
    <name evidence="7" type="ordered locus">Dshi_0657</name>
</gene>
<protein>
    <submittedName>
        <fullName evidence="7">ABC peptide transporter</fullName>
    </submittedName>
</protein>
<keyword evidence="8" id="KW-1185">Reference proteome</keyword>
<feature type="transmembrane region" description="Helical" evidence="5">
    <location>
        <begin position="44"/>
        <end position="65"/>
    </location>
</feature>
<dbReference type="Pfam" id="PF12911">
    <property type="entry name" value="OppC_N"/>
    <property type="match status" value="1"/>
</dbReference>
<comment type="subcellular location">
    <subcellularLocation>
        <location evidence="1 5">Cell membrane</location>
        <topology evidence="1 5">Multi-pass membrane protein</topology>
    </subcellularLocation>
</comment>
<evidence type="ECO:0000259" key="6">
    <source>
        <dbReference type="PROSITE" id="PS50928"/>
    </source>
</evidence>
<keyword evidence="5" id="KW-0813">Transport</keyword>
<evidence type="ECO:0000256" key="1">
    <source>
        <dbReference type="ARBA" id="ARBA00004651"/>
    </source>
</evidence>
<organism evidence="7 8">
    <name type="scientific">Dinoroseobacter shibae (strain DSM 16493 / NCIMB 14021 / DFL 12)</name>
    <dbReference type="NCBI Taxonomy" id="398580"/>
    <lineage>
        <taxon>Bacteria</taxon>
        <taxon>Pseudomonadati</taxon>
        <taxon>Pseudomonadota</taxon>
        <taxon>Alphaproteobacteria</taxon>
        <taxon>Rhodobacterales</taxon>
        <taxon>Roseobacteraceae</taxon>
        <taxon>Dinoroseobacter</taxon>
    </lineage>
</organism>
<feature type="transmembrane region" description="Helical" evidence="5">
    <location>
        <begin position="238"/>
        <end position="271"/>
    </location>
</feature>
<name>A8LQB7_DINSH</name>
<dbReference type="GO" id="GO:0055085">
    <property type="term" value="P:transmembrane transport"/>
    <property type="evidence" value="ECO:0007669"/>
    <property type="project" value="InterPro"/>
</dbReference>
<evidence type="ECO:0000256" key="3">
    <source>
        <dbReference type="ARBA" id="ARBA00022989"/>
    </source>
</evidence>
<proteinExistence type="inferred from homology"/>
<dbReference type="InterPro" id="IPR025966">
    <property type="entry name" value="OppC_N"/>
</dbReference>
<evidence type="ECO:0000313" key="8">
    <source>
        <dbReference type="Proteomes" id="UP000006833"/>
    </source>
</evidence>
<dbReference type="GO" id="GO:0042884">
    <property type="term" value="P:microcin transport"/>
    <property type="evidence" value="ECO:0007669"/>
    <property type="project" value="TreeGrafter"/>
</dbReference>
<reference evidence="8" key="1">
    <citation type="journal article" date="2010" name="ISME J.">
        <title>The complete genome sequence of the algal symbiont Dinoroseobacter shibae: a hitchhiker's guide to life in the sea.</title>
        <authorList>
            <person name="Wagner-Dobler I."/>
            <person name="Ballhausen B."/>
            <person name="Berger M."/>
            <person name="Brinkhoff T."/>
            <person name="Buchholz I."/>
            <person name="Bunk B."/>
            <person name="Cypionka H."/>
            <person name="Daniel R."/>
            <person name="Drepper T."/>
            <person name="Gerdts G."/>
            <person name="Hahnke S."/>
            <person name="Han C."/>
            <person name="Jahn D."/>
            <person name="Kalhoefer D."/>
            <person name="Kiss H."/>
            <person name="Klenk H.P."/>
            <person name="Kyrpides N."/>
            <person name="Liebl W."/>
            <person name="Liesegang H."/>
            <person name="Meincke L."/>
            <person name="Pati A."/>
            <person name="Petersen J."/>
            <person name="Piekarski T."/>
            <person name="Pommerenke C."/>
            <person name="Pradella S."/>
            <person name="Pukall R."/>
            <person name="Rabus R."/>
            <person name="Stackebrandt E."/>
            <person name="Thole S."/>
            <person name="Thompson L."/>
            <person name="Tielen P."/>
            <person name="Tomasch J."/>
            <person name="von Jan M."/>
            <person name="Wanphrut N."/>
            <person name="Wichels A."/>
            <person name="Zech H."/>
            <person name="Simon M."/>
        </authorList>
    </citation>
    <scope>NUCLEOTIDE SEQUENCE [LARGE SCALE GENOMIC DNA]</scope>
    <source>
        <strain evidence="8">DSM 16493 / NCIMB 14021 / DFL 12</strain>
    </source>
</reference>
<dbReference type="STRING" id="398580.Dshi_0657"/>
<sequence>MALAEETRPDPAAPPVYVPEEKKRFGLSPLGQRRWRNFKANRRAYWSLIIFGTLFVLSLFAELIANDKPIIVSYQGEWHFPVAQFYPETAFGGDFRTEAVYRDAEVQCLIISGGLEDCFDDPEGIIEDAQDGEVLGQEIDKGWLLWPLIPYSFDTINDIQGTAPSAPDANHWLGTDDTARDVLARVIYGFRLSVAFALVVTFLTSVIGIAAGAVQGYFGGLTDLLFQRIIELWGATPSLYIIIIVAAIFQMNFWLLVFLMVLFGWTALVGVVRAEFLRARNFEYVRAARALGVSNVVIMFRHVLPNAMVATVTMLPFIVTGTVASLATLDFLGFGLPSSAPSLGELTLQAKQNLQAPWLGFTAFFTFAIMLSLMVFVFEGIRDAFDPRKTFS</sequence>
<dbReference type="InterPro" id="IPR000515">
    <property type="entry name" value="MetI-like"/>
</dbReference>
<feature type="transmembrane region" description="Helical" evidence="5">
    <location>
        <begin position="309"/>
        <end position="336"/>
    </location>
</feature>
<dbReference type="InterPro" id="IPR035906">
    <property type="entry name" value="MetI-like_sf"/>
</dbReference>
<dbReference type="Gene3D" id="1.10.3720.10">
    <property type="entry name" value="MetI-like"/>
    <property type="match status" value="1"/>
</dbReference>
<dbReference type="PROSITE" id="PS50928">
    <property type="entry name" value="ABC_TM1"/>
    <property type="match status" value="1"/>
</dbReference>
<keyword evidence="3 5" id="KW-1133">Transmembrane helix</keyword>
<dbReference type="PANTHER" id="PTHR30325:SF0">
    <property type="entry name" value="INNER MEMBRANE ABC TRANSPORTER PERMEASE PROTEIN YEJE"/>
    <property type="match status" value="1"/>
</dbReference>
<dbReference type="RefSeq" id="WP_012177335.1">
    <property type="nucleotide sequence ID" value="NC_009952.1"/>
</dbReference>
<dbReference type="CDD" id="cd06261">
    <property type="entry name" value="TM_PBP2"/>
    <property type="match status" value="1"/>
</dbReference>